<feature type="compositionally biased region" description="Basic residues" evidence="2">
    <location>
        <begin position="517"/>
        <end position="533"/>
    </location>
</feature>
<sequence length="553" mass="61612">MRIVRFIFILAATIMPLKAHALYYGSEKKEESKITSTLPSDQIPHRTVNESSPISQHSNGTQTEHPANVQPDNPPPYAGSSGLEEIFKRPGNDLSEENGLIIGRFTGKSEDMTLLTTALPSLVVSGAGNDFKGHHNLDDKAKAVVEGYLTYFSKKIKSSFTQWLTHGSRYVPVMKQVLEEHNIPGDLVYVSLIESGFNIFARSNSHAVGPWQLMASTAKGLNLKINYWVDERHDPIKSTRAASRYLKFLFEKFGSWDLAIAAYNAGELNIENAMRRLNTTSFWKLFGSTHITKETKQFVPKFLAAREIGQTPQKYGLDDVDVRTPFTFDVVVISPPATLEFVAKAAGTTVEKIRELNPEIRQWCIPPYMQKYRLRIPVGKKDSFLAAYDAASEGERYPLAGYTTITGDTLAMIARKARVNPDILRDLNRLSSTGILAPGMVIYLPPNTTIAQTDNVDHQKAPKSKLHAKNKTLTNLRVKAVELKPKVNAKTAEHKPKANAKATEHKLKANAAEHKPKANTKLKTQKAVTRKLIKTQQKTAAHTKPSPQKHKRA</sequence>
<evidence type="ECO:0000313" key="5">
    <source>
        <dbReference type="Proteomes" id="UP000033423"/>
    </source>
</evidence>
<reference evidence="4 5" key="1">
    <citation type="submission" date="2015-02" db="EMBL/GenBank/DDBJ databases">
        <title>Single-cell genomics of uncultivated deep-branching MTB reveals a conserved set of magnetosome genes.</title>
        <authorList>
            <person name="Kolinko S."/>
            <person name="Richter M."/>
            <person name="Glockner F.O."/>
            <person name="Brachmann A."/>
            <person name="Schuler D."/>
        </authorList>
    </citation>
    <scope>NUCLEOTIDE SEQUENCE [LARGE SCALE GENOMIC DNA]</scope>
    <source>
        <strain evidence="4">TM-1</strain>
    </source>
</reference>
<dbReference type="InterPro" id="IPR023346">
    <property type="entry name" value="Lysozyme-like_dom_sf"/>
</dbReference>
<evidence type="ECO:0000256" key="2">
    <source>
        <dbReference type="SAM" id="MobiDB-lite"/>
    </source>
</evidence>
<feature type="region of interest" description="Disordered" evidence="2">
    <location>
        <begin position="509"/>
        <end position="553"/>
    </location>
</feature>
<dbReference type="PROSITE" id="PS51782">
    <property type="entry name" value="LYSM"/>
    <property type="match status" value="1"/>
</dbReference>
<comment type="similarity">
    <text evidence="1">Belongs to the transglycosylase Slt family.</text>
</comment>
<dbReference type="Gene3D" id="3.10.350.10">
    <property type="entry name" value="LysM domain"/>
    <property type="match status" value="1"/>
</dbReference>
<dbReference type="InterPro" id="IPR008258">
    <property type="entry name" value="Transglycosylase_SLT_dom_1"/>
</dbReference>
<dbReference type="Pfam" id="PF01476">
    <property type="entry name" value="LysM"/>
    <property type="match status" value="2"/>
</dbReference>
<gene>
    <name evidence="4" type="ORF">MBAV_006135</name>
</gene>
<evidence type="ECO:0000256" key="1">
    <source>
        <dbReference type="ARBA" id="ARBA00007734"/>
    </source>
</evidence>
<name>A0A0F3GI88_9BACT</name>
<dbReference type="PANTHER" id="PTHR37423">
    <property type="entry name" value="SOLUBLE LYTIC MUREIN TRANSGLYCOSYLASE-RELATED"/>
    <property type="match status" value="1"/>
</dbReference>
<dbReference type="InterPro" id="IPR036779">
    <property type="entry name" value="LysM_dom_sf"/>
</dbReference>
<dbReference type="AlphaFoldDB" id="A0A0F3GI88"/>
<dbReference type="CDD" id="cd00118">
    <property type="entry name" value="LysM"/>
    <property type="match status" value="1"/>
</dbReference>
<dbReference type="InterPro" id="IPR018392">
    <property type="entry name" value="LysM"/>
</dbReference>
<dbReference type="Gene3D" id="1.10.530.10">
    <property type="match status" value="1"/>
</dbReference>
<evidence type="ECO:0000259" key="3">
    <source>
        <dbReference type="PROSITE" id="PS51782"/>
    </source>
</evidence>
<comment type="caution">
    <text evidence="4">The sequence shown here is derived from an EMBL/GenBank/DDBJ whole genome shotgun (WGS) entry which is preliminary data.</text>
</comment>
<protein>
    <submittedName>
        <fullName evidence="4">Lytic transglycosylase catalytic subunit</fullName>
    </submittedName>
</protein>
<dbReference type="EMBL" id="LACI01002608">
    <property type="protein sequence ID" value="KJU81674.1"/>
    <property type="molecule type" value="Genomic_DNA"/>
</dbReference>
<dbReference type="Pfam" id="PF01464">
    <property type="entry name" value="SLT"/>
    <property type="match status" value="1"/>
</dbReference>
<dbReference type="PANTHER" id="PTHR37423:SF2">
    <property type="entry name" value="MEMBRANE-BOUND LYTIC MUREIN TRANSGLYCOSYLASE C"/>
    <property type="match status" value="1"/>
</dbReference>
<dbReference type="CDD" id="cd16894">
    <property type="entry name" value="MltD-like"/>
    <property type="match status" value="1"/>
</dbReference>
<feature type="domain" description="LysM" evidence="3">
    <location>
        <begin position="400"/>
        <end position="444"/>
    </location>
</feature>
<feature type="region of interest" description="Disordered" evidence="2">
    <location>
        <begin position="34"/>
        <end position="91"/>
    </location>
</feature>
<proteinExistence type="inferred from homology"/>
<dbReference type="Proteomes" id="UP000033423">
    <property type="component" value="Unassembled WGS sequence"/>
</dbReference>
<dbReference type="SUPFAM" id="SSF53955">
    <property type="entry name" value="Lysozyme-like"/>
    <property type="match status" value="1"/>
</dbReference>
<feature type="compositionally biased region" description="Polar residues" evidence="2">
    <location>
        <begin position="49"/>
        <end position="65"/>
    </location>
</feature>
<accession>A0A0F3GI88</accession>
<keyword evidence="5" id="KW-1185">Reference proteome</keyword>
<dbReference type="SUPFAM" id="SSF54106">
    <property type="entry name" value="LysM domain"/>
    <property type="match status" value="1"/>
</dbReference>
<organism evidence="4 5">
    <name type="scientific">Candidatus Magnetobacterium bavaricum</name>
    <dbReference type="NCBI Taxonomy" id="29290"/>
    <lineage>
        <taxon>Bacteria</taxon>
        <taxon>Pseudomonadati</taxon>
        <taxon>Nitrospirota</taxon>
        <taxon>Thermodesulfovibrionia</taxon>
        <taxon>Thermodesulfovibrionales</taxon>
        <taxon>Candidatus Magnetobacteriaceae</taxon>
        <taxon>Candidatus Magnetobacterium</taxon>
    </lineage>
</organism>
<evidence type="ECO:0000313" key="4">
    <source>
        <dbReference type="EMBL" id="KJU81674.1"/>
    </source>
</evidence>